<dbReference type="RefSeq" id="WP_208353436.1">
    <property type="nucleotide sequence ID" value="NZ_JAALHA020000016.1"/>
</dbReference>
<keyword evidence="2" id="KW-1185">Reference proteome</keyword>
<sequence>MYWDNDLRFYYHHNLIIVNDEEDVNTIAINIEYRVFAIDGKSYFIKNLTSLECFWCYANKLLALGEVVSGQLLSTNNPGEIPTLIITEASKELMRQQPD</sequence>
<evidence type="ECO:0000313" key="2">
    <source>
        <dbReference type="Proteomes" id="UP000667802"/>
    </source>
</evidence>
<gene>
    <name evidence="1" type="ORF">G7B40_027440</name>
</gene>
<proteinExistence type="predicted"/>
<protein>
    <submittedName>
        <fullName evidence="1">Uncharacterized protein</fullName>
    </submittedName>
</protein>
<comment type="caution">
    <text evidence="1">The sequence shown here is derived from an EMBL/GenBank/DDBJ whole genome shotgun (WGS) entry which is preliminary data.</text>
</comment>
<dbReference type="Proteomes" id="UP000667802">
    <property type="component" value="Unassembled WGS sequence"/>
</dbReference>
<organism evidence="1 2">
    <name type="scientific">Aetokthonos hydrillicola Thurmond2011</name>
    <dbReference type="NCBI Taxonomy" id="2712845"/>
    <lineage>
        <taxon>Bacteria</taxon>
        <taxon>Bacillati</taxon>
        <taxon>Cyanobacteriota</taxon>
        <taxon>Cyanophyceae</taxon>
        <taxon>Nostocales</taxon>
        <taxon>Hapalosiphonaceae</taxon>
        <taxon>Aetokthonos</taxon>
    </lineage>
</organism>
<dbReference type="AlphaFoldDB" id="A0AAP5MAM3"/>
<reference evidence="2" key="1">
    <citation type="journal article" date="2021" name="Science">
        <title>Hunting the eagle killer: A cyanobacterial neurotoxin causes vacuolar myelinopathy.</title>
        <authorList>
            <person name="Breinlinger S."/>
            <person name="Phillips T.J."/>
            <person name="Haram B.N."/>
            <person name="Mares J."/>
            <person name="Martinez Yerena J.A."/>
            <person name="Hrouzek P."/>
            <person name="Sobotka R."/>
            <person name="Henderson W.M."/>
            <person name="Schmieder P."/>
            <person name="Williams S.M."/>
            <person name="Lauderdale J.D."/>
            <person name="Wilde H.D."/>
            <person name="Gerrin W."/>
            <person name="Kust A."/>
            <person name="Washington J.W."/>
            <person name="Wagner C."/>
            <person name="Geier B."/>
            <person name="Liebeke M."/>
            <person name="Enke H."/>
            <person name="Niedermeyer T.H.J."/>
            <person name="Wilde S.B."/>
        </authorList>
    </citation>
    <scope>NUCLEOTIDE SEQUENCE [LARGE SCALE GENOMIC DNA]</scope>
    <source>
        <strain evidence="2">Thurmond2011</strain>
    </source>
</reference>
<dbReference type="EMBL" id="JAALHA020000016">
    <property type="protein sequence ID" value="MDR9898265.1"/>
    <property type="molecule type" value="Genomic_DNA"/>
</dbReference>
<name>A0AAP5MAM3_9CYAN</name>
<accession>A0AAP5MAM3</accession>
<evidence type="ECO:0000313" key="1">
    <source>
        <dbReference type="EMBL" id="MDR9898265.1"/>
    </source>
</evidence>